<dbReference type="InterPro" id="IPR010920">
    <property type="entry name" value="LSM_dom_sf"/>
</dbReference>
<dbReference type="Gene3D" id="1.10.287.1260">
    <property type="match status" value="1"/>
</dbReference>
<dbReference type="InterPro" id="IPR011066">
    <property type="entry name" value="MscS_channel_C_sf"/>
</dbReference>
<dbReference type="InterPro" id="IPR006685">
    <property type="entry name" value="MscS_channel_2nd"/>
</dbReference>
<dbReference type="InterPro" id="IPR011014">
    <property type="entry name" value="MscS_channel_TM-2"/>
</dbReference>
<dbReference type="InterPro" id="IPR023408">
    <property type="entry name" value="MscS_beta-dom_sf"/>
</dbReference>
<proteinExistence type="inferred from homology"/>
<dbReference type="PANTHER" id="PTHR30347:SF1">
    <property type="entry name" value="MECHANOSENSITIVE CHANNEL MSCK"/>
    <property type="match status" value="1"/>
</dbReference>
<sequence>MLDYGVNIIEDWDGFVAQFNWVDSVIFFGFVLLMFFIRTVAFILLHKMEGKSERFQNRLGPALKSITNWITTYGIIVFLLVYFSEASWMFGSIFSIGKVDVSFFLILLAVLIISFANRTSKVMTQFLLPNVYDRYQLDRGLRFTFNRIFHYVIMVFAILISFTTVGIDMSALTVFAGVLGVGIGFGMQNIASNFISGLIILFERPIKVGDRVIINDVIGDIEKINMRATIIKTLDNERIIMPNSYFLEEEVVNRSYGDPRLRLVIPIGVAYGSDVEQVREVLHQAAHEEYEASDVVLNNPPSYVNFTGFGDSSLDFELFVWISNPEFVIQIKSNLNFRIYHLLNENNIEIPFPQRDLHVRSVDQRVIASYRDDVSE</sequence>
<keyword evidence="3" id="KW-1003">Cell membrane</keyword>
<protein>
    <submittedName>
        <fullName evidence="11">Mechanosensitive ion channel</fullName>
    </submittedName>
</protein>
<dbReference type="Gene3D" id="2.30.30.60">
    <property type="match status" value="1"/>
</dbReference>
<keyword evidence="4 7" id="KW-0812">Transmembrane</keyword>
<dbReference type="SUPFAM" id="SSF82689">
    <property type="entry name" value="Mechanosensitive channel protein MscS (YggB), C-terminal domain"/>
    <property type="match status" value="1"/>
</dbReference>
<evidence type="ECO:0000256" key="5">
    <source>
        <dbReference type="ARBA" id="ARBA00022989"/>
    </source>
</evidence>
<reference evidence="11 12" key="1">
    <citation type="submission" date="2022-01" db="EMBL/GenBank/DDBJ databases">
        <title>Alkalihalobacillus sp. EGI L200015, a novel bacterium isolated from a salt lake sediment.</title>
        <authorList>
            <person name="Gao L."/>
            <person name="Fang B.-Z."/>
            <person name="Li W.-J."/>
        </authorList>
    </citation>
    <scope>NUCLEOTIDE SEQUENCE [LARGE SCALE GENOMIC DNA]</scope>
    <source>
        <strain evidence="11 12">KCTC 12718</strain>
    </source>
</reference>
<keyword evidence="5 7" id="KW-1133">Transmembrane helix</keyword>
<evidence type="ECO:0000256" key="3">
    <source>
        <dbReference type="ARBA" id="ARBA00022475"/>
    </source>
</evidence>
<feature type="domain" description="Mechanosensitive ion channel MscS C-terminal" evidence="9">
    <location>
        <begin position="264"/>
        <end position="350"/>
    </location>
</feature>
<evidence type="ECO:0000256" key="4">
    <source>
        <dbReference type="ARBA" id="ARBA00022692"/>
    </source>
</evidence>
<dbReference type="Pfam" id="PF21082">
    <property type="entry name" value="MS_channel_3rd"/>
    <property type="match status" value="1"/>
</dbReference>
<comment type="subcellular location">
    <subcellularLocation>
        <location evidence="1">Cell membrane</location>
        <topology evidence="1">Multi-pass membrane protein</topology>
    </subcellularLocation>
</comment>
<keyword evidence="6 7" id="KW-0472">Membrane</keyword>
<organism evidence="11 12">
    <name type="scientific">Pseudalkalibacillus berkeleyi</name>
    <dbReference type="NCBI Taxonomy" id="1069813"/>
    <lineage>
        <taxon>Bacteria</taxon>
        <taxon>Bacillati</taxon>
        <taxon>Bacillota</taxon>
        <taxon>Bacilli</taxon>
        <taxon>Bacillales</taxon>
        <taxon>Fictibacillaceae</taxon>
        <taxon>Pseudalkalibacillus</taxon>
    </lineage>
</organism>
<feature type="transmembrane region" description="Helical" evidence="7">
    <location>
        <begin position="66"/>
        <end position="83"/>
    </location>
</feature>
<evidence type="ECO:0000259" key="10">
    <source>
        <dbReference type="Pfam" id="PF21088"/>
    </source>
</evidence>
<feature type="transmembrane region" description="Helical" evidence="7">
    <location>
        <begin position="173"/>
        <end position="202"/>
    </location>
</feature>
<gene>
    <name evidence="11" type="ORF">L2716_12200</name>
</gene>
<dbReference type="InterPro" id="IPR052702">
    <property type="entry name" value="MscS-like_channel"/>
</dbReference>
<dbReference type="Proteomes" id="UP001649381">
    <property type="component" value="Unassembled WGS sequence"/>
</dbReference>
<dbReference type="RefSeq" id="WP_236335225.1">
    <property type="nucleotide sequence ID" value="NZ_JAKIJS010000001.1"/>
</dbReference>
<evidence type="ECO:0000256" key="2">
    <source>
        <dbReference type="ARBA" id="ARBA00008017"/>
    </source>
</evidence>
<feature type="transmembrane region" description="Helical" evidence="7">
    <location>
        <begin position="148"/>
        <end position="167"/>
    </location>
</feature>
<keyword evidence="12" id="KW-1185">Reference proteome</keyword>
<evidence type="ECO:0000259" key="9">
    <source>
        <dbReference type="Pfam" id="PF21082"/>
    </source>
</evidence>
<name>A0ABS9H341_9BACL</name>
<evidence type="ECO:0000256" key="1">
    <source>
        <dbReference type="ARBA" id="ARBA00004651"/>
    </source>
</evidence>
<dbReference type="SUPFAM" id="SSF82861">
    <property type="entry name" value="Mechanosensitive channel protein MscS (YggB), transmembrane region"/>
    <property type="match status" value="1"/>
</dbReference>
<dbReference type="Pfam" id="PF21088">
    <property type="entry name" value="MS_channel_1st"/>
    <property type="match status" value="1"/>
</dbReference>
<comment type="caution">
    <text evidence="11">The sequence shown here is derived from an EMBL/GenBank/DDBJ whole genome shotgun (WGS) entry which is preliminary data.</text>
</comment>
<feature type="domain" description="Mechanosensitive ion channel MscS" evidence="8">
    <location>
        <begin position="189"/>
        <end position="255"/>
    </location>
</feature>
<comment type="similarity">
    <text evidence="2">Belongs to the MscS (TC 1.A.23) family.</text>
</comment>
<dbReference type="SUPFAM" id="SSF50182">
    <property type="entry name" value="Sm-like ribonucleoproteins"/>
    <property type="match status" value="1"/>
</dbReference>
<dbReference type="Gene3D" id="3.30.70.100">
    <property type="match status" value="1"/>
</dbReference>
<dbReference type="InterPro" id="IPR049142">
    <property type="entry name" value="MS_channel_1st"/>
</dbReference>
<feature type="domain" description="Mechanosensitive ion channel transmembrane helices 2/3" evidence="10">
    <location>
        <begin position="148"/>
        <end position="188"/>
    </location>
</feature>
<evidence type="ECO:0000256" key="7">
    <source>
        <dbReference type="SAM" id="Phobius"/>
    </source>
</evidence>
<evidence type="ECO:0000313" key="11">
    <source>
        <dbReference type="EMBL" id="MCF6138491.1"/>
    </source>
</evidence>
<dbReference type="PANTHER" id="PTHR30347">
    <property type="entry name" value="POTASSIUM CHANNEL RELATED"/>
    <property type="match status" value="1"/>
</dbReference>
<dbReference type="InterPro" id="IPR049278">
    <property type="entry name" value="MS_channel_C"/>
</dbReference>
<feature type="transmembrane region" description="Helical" evidence="7">
    <location>
        <begin position="89"/>
        <end position="116"/>
    </location>
</feature>
<dbReference type="EMBL" id="JAKIJS010000001">
    <property type="protein sequence ID" value="MCF6138491.1"/>
    <property type="molecule type" value="Genomic_DNA"/>
</dbReference>
<accession>A0ABS9H341</accession>
<feature type="transmembrane region" description="Helical" evidence="7">
    <location>
        <begin position="25"/>
        <end position="45"/>
    </location>
</feature>
<evidence type="ECO:0000256" key="6">
    <source>
        <dbReference type="ARBA" id="ARBA00023136"/>
    </source>
</evidence>
<evidence type="ECO:0000313" key="12">
    <source>
        <dbReference type="Proteomes" id="UP001649381"/>
    </source>
</evidence>
<dbReference type="Pfam" id="PF00924">
    <property type="entry name" value="MS_channel_2nd"/>
    <property type="match status" value="1"/>
</dbReference>
<evidence type="ECO:0000259" key="8">
    <source>
        <dbReference type="Pfam" id="PF00924"/>
    </source>
</evidence>